<dbReference type="Proteomes" id="UP000076501">
    <property type="component" value="Unassembled WGS sequence"/>
</dbReference>
<gene>
    <name evidence="2" type="ORF">B4082_2267</name>
</gene>
<dbReference type="AlphaFoldDB" id="A0A164FX17"/>
<organism evidence="2 3">
    <name type="scientific">Bacillus cereus</name>
    <dbReference type="NCBI Taxonomy" id="1396"/>
    <lineage>
        <taxon>Bacteria</taxon>
        <taxon>Bacillati</taxon>
        <taxon>Bacillota</taxon>
        <taxon>Bacilli</taxon>
        <taxon>Bacillales</taxon>
        <taxon>Bacillaceae</taxon>
        <taxon>Bacillus</taxon>
        <taxon>Bacillus cereus group</taxon>
    </lineage>
</organism>
<protein>
    <recommendedName>
        <fullName evidence="4">PapR family protein</fullName>
    </recommendedName>
</protein>
<evidence type="ECO:0000256" key="1">
    <source>
        <dbReference type="SAM" id="SignalP"/>
    </source>
</evidence>
<dbReference type="Pfam" id="PF05968">
    <property type="entry name" value="Bacillus_PapR"/>
    <property type="match status" value="1"/>
</dbReference>
<evidence type="ECO:0000313" key="3">
    <source>
        <dbReference type="Proteomes" id="UP000076501"/>
    </source>
</evidence>
<accession>A0A164FX17</accession>
<evidence type="ECO:0000313" key="2">
    <source>
        <dbReference type="EMBL" id="KZD36717.1"/>
    </source>
</evidence>
<proteinExistence type="predicted"/>
<keyword evidence="1" id="KW-0732">Signal</keyword>
<evidence type="ECO:0008006" key="4">
    <source>
        <dbReference type="Google" id="ProtNLM"/>
    </source>
</evidence>
<name>A0A164FX17_BACCE</name>
<reference evidence="2 3" key="1">
    <citation type="submission" date="2015-09" db="EMBL/GenBank/DDBJ databases">
        <title>Bacillus cereus food isolates.</title>
        <authorList>
            <person name="Boekhorst J."/>
        </authorList>
    </citation>
    <scope>NUCLEOTIDE SEQUENCE [LARGE SCALE GENOMIC DNA]</scope>
    <source>
        <strain evidence="2 3">B4082</strain>
    </source>
</reference>
<feature type="chain" id="PRO_5030022376" description="PapR family protein" evidence="1">
    <location>
        <begin position="22"/>
        <end position="45"/>
    </location>
</feature>
<comment type="caution">
    <text evidence="2">The sequence shown here is derived from an EMBL/GenBank/DDBJ whole genome shotgun (WGS) entry which is preliminary data.</text>
</comment>
<dbReference type="EMBL" id="LJKA01000035">
    <property type="protein sequence ID" value="KZD36717.1"/>
    <property type="molecule type" value="Genomic_DNA"/>
</dbReference>
<dbReference type="PATRIC" id="fig|1396.539.peg.3291"/>
<sequence length="45" mass="5003">MKKFLVCSLVAVAMLSGIAFGVSQEQVLINQQDQVQLARDIPFEH</sequence>
<dbReference type="RefSeq" id="WP_063222537.1">
    <property type="nucleotide sequence ID" value="NZ_CP091444.1"/>
</dbReference>
<feature type="signal peptide" evidence="1">
    <location>
        <begin position="1"/>
        <end position="21"/>
    </location>
</feature>
<dbReference type="InterPro" id="IPR009239">
    <property type="entry name" value="Bacillus_PapR"/>
</dbReference>